<dbReference type="Proteomes" id="UP000076935">
    <property type="component" value="Unassembled WGS sequence"/>
</dbReference>
<feature type="transmembrane region" description="Helical" evidence="8">
    <location>
        <begin position="12"/>
        <end position="32"/>
    </location>
</feature>
<dbReference type="Gene3D" id="1.20.1740.10">
    <property type="entry name" value="Amino acid/polyamine transporter I"/>
    <property type="match status" value="1"/>
</dbReference>
<feature type="transmembrane region" description="Helical" evidence="8">
    <location>
        <begin position="310"/>
        <end position="326"/>
    </location>
</feature>
<dbReference type="NCBIfam" id="TIGR00912">
    <property type="entry name" value="2A0309"/>
    <property type="match status" value="1"/>
</dbReference>
<dbReference type="GO" id="GO:0016020">
    <property type="term" value="C:membrane"/>
    <property type="evidence" value="ECO:0007669"/>
    <property type="project" value="UniProtKB-SubCell"/>
</dbReference>
<evidence type="ECO:0000256" key="4">
    <source>
        <dbReference type="ARBA" id="ARBA00022544"/>
    </source>
</evidence>
<feature type="transmembrane region" description="Helical" evidence="8">
    <location>
        <begin position="338"/>
        <end position="359"/>
    </location>
</feature>
<feature type="transmembrane region" description="Helical" evidence="8">
    <location>
        <begin position="121"/>
        <end position="138"/>
    </location>
</feature>
<evidence type="ECO:0000256" key="8">
    <source>
        <dbReference type="SAM" id="Phobius"/>
    </source>
</evidence>
<feature type="transmembrane region" description="Helical" evidence="8">
    <location>
        <begin position="44"/>
        <end position="65"/>
    </location>
</feature>
<evidence type="ECO:0000313" key="9">
    <source>
        <dbReference type="EMBL" id="OAH63110.1"/>
    </source>
</evidence>
<evidence type="ECO:0000256" key="5">
    <source>
        <dbReference type="ARBA" id="ARBA00022692"/>
    </source>
</evidence>
<evidence type="ECO:0000256" key="7">
    <source>
        <dbReference type="ARBA" id="ARBA00023136"/>
    </source>
</evidence>
<dbReference type="InterPro" id="IPR004761">
    <property type="entry name" value="Spore_GerAB"/>
</dbReference>
<dbReference type="AlphaFoldDB" id="A0A177LBD0"/>
<feature type="transmembrane region" description="Helical" evidence="8">
    <location>
        <begin position="77"/>
        <end position="101"/>
    </location>
</feature>
<evidence type="ECO:0000256" key="3">
    <source>
        <dbReference type="ARBA" id="ARBA00022448"/>
    </source>
</evidence>
<dbReference type="EMBL" id="LQWY01000003">
    <property type="protein sequence ID" value="OAH63110.1"/>
    <property type="molecule type" value="Genomic_DNA"/>
</dbReference>
<dbReference type="PANTHER" id="PTHR34975:SF2">
    <property type="entry name" value="SPORE GERMINATION PROTEIN A2"/>
    <property type="match status" value="1"/>
</dbReference>
<keyword evidence="4" id="KW-0309">Germination</keyword>
<sequence>MGEKMKSPATISPVQLFFIILQTQIGIGLISIPYTVQEGAGKDGWISILLAGLFVQGGIAVIWLLSSRFPGLTFYDFAPLLVGKIIGTVLTMMYMLFFFVMVCYQLSVFLAISSNWAFPRTPHVVFAVLTVAVSVYLAKENLRIIGRFHILASFLLVSIIFVLLPLIPHFEMRYLLPFASNGVEDIMKGVGKTFNTAFAGFELLLWLYPFTEGSKTAKWKAVAGANAATSIIYAILAFASSAIFSPEEIKVVPEPVLYIIKEAELIVVERIDLLFLTVWAVFVLTTMISYLYVASTGLTHLLKAKEHKKSLYVLAVLVIPVAIATENRMELMRIGDKINSVSIILLFVIPAFLLMVALIRKKREESV</sequence>
<feature type="transmembrane region" description="Helical" evidence="8">
    <location>
        <begin position="190"/>
        <end position="209"/>
    </location>
</feature>
<keyword evidence="6 8" id="KW-1133">Transmembrane helix</keyword>
<keyword evidence="10" id="KW-1185">Reference proteome</keyword>
<name>A0A177LBD0_9BACI</name>
<proteinExistence type="inferred from homology"/>
<feature type="transmembrane region" description="Helical" evidence="8">
    <location>
        <begin position="273"/>
        <end position="298"/>
    </location>
</feature>
<protein>
    <submittedName>
        <fullName evidence="9">Uncharacterized protein</fullName>
    </submittedName>
</protein>
<evidence type="ECO:0000256" key="1">
    <source>
        <dbReference type="ARBA" id="ARBA00004141"/>
    </source>
</evidence>
<dbReference type="GO" id="GO:0009847">
    <property type="term" value="P:spore germination"/>
    <property type="evidence" value="ECO:0007669"/>
    <property type="project" value="InterPro"/>
</dbReference>
<reference evidence="9 10" key="1">
    <citation type="submission" date="2016-01" db="EMBL/GenBank/DDBJ databases">
        <title>Investigation of taxonomic status of Bacillus aminovorans.</title>
        <authorList>
            <person name="Verma A."/>
            <person name="Pal Y."/>
            <person name="Krishnamurthi S."/>
        </authorList>
    </citation>
    <scope>NUCLEOTIDE SEQUENCE [LARGE SCALE GENOMIC DNA]</scope>
    <source>
        <strain evidence="9 10">DSM 1314</strain>
    </source>
</reference>
<accession>A0A177LBD0</accession>
<keyword evidence="7 8" id="KW-0472">Membrane</keyword>
<keyword evidence="5 8" id="KW-0812">Transmembrane</keyword>
<dbReference type="Pfam" id="PF03845">
    <property type="entry name" value="Spore_permease"/>
    <property type="match status" value="1"/>
</dbReference>
<evidence type="ECO:0000256" key="2">
    <source>
        <dbReference type="ARBA" id="ARBA00007998"/>
    </source>
</evidence>
<organism evidence="9 10">
    <name type="scientific">Domibacillus aminovorans</name>
    <dbReference type="NCBI Taxonomy" id="29332"/>
    <lineage>
        <taxon>Bacteria</taxon>
        <taxon>Bacillati</taxon>
        <taxon>Bacillota</taxon>
        <taxon>Bacilli</taxon>
        <taxon>Bacillales</taxon>
        <taxon>Bacillaceae</taxon>
        <taxon>Domibacillus</taxon>
    </lineage>
</organism>
<comment type="caution">
    <text evidence="9">The sequence shown here is derived from an EMBL/GenBank/DDBJ whole genome shotgun (WGS) entry which is preliminary data.</text>
</comment>
<dbReference type="STRING" id="29332.AWH48_02275"/>
<feature type="transmembrane region" description="Helical" evidence="8">
    <location>
        <begin position="221"/>
        <end position="244"/>
    </location>
</feature>
<keyword evidence="3" id="KW-0813">Transport</keyword>
<evidence type="ECO:0000313" key="10">
    <source>
        <dbReference type="Proteomes" id="UP000076935"/>
    </source>
</evidence>
<dbReference type="PANTHER" id="PTHR34975">
    <property type="entry name" value="SPORE GERMINATION PROTEIN A2"/>
    <property type="match status" value="1"/>
</dbReference>
<feature type="transmembrane region" description="Helical" evidence="8">
    <location>
        <begin position="150"/>
        <end position="170"/>
    </location>
</feature>
<comment type="similarity">
    <text evidence="2">Belongs to the amino acid-polyamine-organocation (APC) superfamily. Spore germination protein (SGP) (TC 2.A.3.9) family.</text>
</comment>
<evidence type="ECO:0000256" key="6">
    <source>
        <dbReference type="ARBA" id="ARBA00022989"/>
    </source>
</evidence>
<gene>
    <name evidence="9" type="ORF">AWH49_07150</name>
</gene>
<comment type="subcellular location">
    <subcellularLocation>
        <location evidence="1">Membrane</location>
        <topology evidence="1">Multi-pass membrane protein</topology>
    </subcellularLocation>
</comment>